<proteinExistence type="inferred from homology"/>
<dbReference type="GO" id="GO:0046961">
    <property type="term" value="F:proton-transporting ATPase activity, rotational mechanism"/>
    <property type="evidence" value="ECO:0007669"/>
    <property type="project" value="InterPro"/>
</dbReference>
<dbReference type="PANTHER" id="PTHR11671">
    <property type="entry name" value="V-TYPE ATP SYNTHASE SUBUNIT D"/>
    <property type="match status" value="1"/>
</dbReference>
<dbReference type="InterPro" id="IPR002699">
    <property type="entry name" value="V_ATPase_D"/>
</dbReference>
<comment type="function">
    <text evidence="4">Produces ATP from ADP in the presence of a proton gradient across the membrane.</text>
</comment>
<evidence type="ECO:0000313" key="5">
    <source>
        <dbReference type="EMBL" id="MBN1572017.1"/>
    </source>
</evidence>
<comment type="caution">
    <text evidence="5">The sequence shown here is derived from an EMBL/GenBank/DDBJ whole genome shotgun (WGS) entry which is preliminary data.</text>
</comment>
<gene>
    <name evidence="4" type="primary">atpD</name>
    <name evidence="5" type="ORF">JW984_02350</name>
</gene>
<evidence type="ECO:0000256" key="4">
    <source>
        <dbReference type="HAMAP-Rule" id="MF_00271"/>
    </source>
</evidence>
<evidence type="ECO:0000256" key="3">
    <source>
        <dbReference type="ARBA" id="ARBA00023065"/>
    </source>
</evidence>
<name>A0A9D8KCM3_9DELT</name>
<dbReference type="NCBIfam" id="TIGR00309">
    <property type="entry name" value="V_ATPase_subD"/>
    <property type="match status" value="1"/>
</dbReference>
<comment type="similarity">
    <text evidence="1 4">Belongs to the V-ATPase D subunit family.</text>
</comment>
<dbReference type="AlphaFoldDB" id="A0A9D8KCM3"/>
<keyword evidence="4" id="KW-0066">ATP synthesis</keyword>
<evidence type="ECO:0000313" key="6">
    <source>
        <dbReference type="Proteomes" id="UP000809273"/>
    </source>
</evidence>
<keyword evidence="2 4" id="KW-0813">Transport</keyword>
<accession>A0A9D8KCM3</accession>
<organism evidence="5 6">
    <name type="scientific">Candidatus Zymogenus saltonus</name>
    <dbReference type="NCBI Taxonomy" id="2844893"/>
    <lineage>
        <taxon>Bacteria</taxon>
        <taxon>Deltaproteobacteria</taxon>
        <taxon>Candidatus Zymogenia</taxon>
        <taxon>Candidatus Zymogeniales</taxon>
        <taxon>Candidatus Zymogenaceae</taxon>
        <taxon>Candidatus Zymogenus</taxon>
    </lineage>
</organism>
<dbReference type="Pfam" id="PF01813">
    <property type="entry name" value="ATP-synt_D"/>
    <property type="match status" value="1"/>
</dbReference>
<reference evidence="5" key="1">
    <citation type="journal article" date="2021" name="Environ. Microbiol.">
        <title>Genomic characterization of three novel Desulfobacterota classes expand the metabolic and phylogenetic diversity of the phylum.</title>
        <authorList>
            <person name="Murphy C.L."/>
            <person name="Biggerstaff J."/>
            <person name="Eichhorn A."/>
            <person name="Ewing E."/>
            <person name="Shahan R."/>
            <person name="Soriano D."/>
            <person name="Stewart S."/>
            <person name="VanMol K."/>
            <person name="Walker R."/>
            <person name="Walters P."/>
            <person name="Elshahed M.S."/>
            <person name="Youssef N.H."/>
        </authorList>
    </citation>
    <scope>NUCLEOTIDE SEQUENCE</scope>
    <source>
        <strain evidence="5">Zod_Metabat.24</strain>
    </source>
</reference>
<evidence type="ECO:0000256" key="1">
    <source>
        <dbReference type="ARBA" id="ARBA00005850"/>
    </source>
</evidence>
<sequence>MANKLNVSPTKSNLIKIKGQLEFAKDGYQLLDQKREILVMEVMHMIEDVRRARTNAEEVLSKAYKALRRALMRMGVNKVEAVSMAVMPDISMKITDRTIMGVVVPIIDITKTEKRPYFYPGGTESSVDEAATRFREALERIVELTEVEVAVWRLAIELKKTQKRVNALENIFIPQYEETLKFLEDNLAEKEREAFFQMKRVKAKLAEKAPPL</sequence>
<dbReference type="EMBL" id="JAFGIX010000010">
    <property type="protein sequence ID" value="MBN1572017.1"/>
    <property type="molecule type" value="Genomic_DNA"/>
</dbReference>
<protein>
    <recommendedName>
        <fullName evidence="4">V-type ATP synthase subunit D</fullName>
    </recommendedName>
    <alternativeName>
        <fullName evidence="4">V-ATPase subunit D</fullName>
    </alternativeName>
</protein>
<dbReference type="GO" id="GO:0042777">
    <property type="term" value="P:proton motive force-driven plasma membrane ATP synthesis"/>
    <property type="evidence" value="ECO:0007669"/>
    <property type="project" value="UniProtKB-UniRule"/>
</dbReference>
<dbReference type="Gene3D" id="1.10.287.3240">
    <property type="match status" value="1"/>
</dbReference>
<dbReference type="HAMAP" id="MF_00271">
    <property type="entry name" value="ATP_synth_D_arch"/>
    <property type="match status" value="1"/>
</dbReference>
<keyword evidence="4" id="KW-0375">Hydrogen ion transport</keyword>
<evidence type="ECO:0000256" key="2">
    <source>
        <dbReference type="ARBA" id="ARBA00022448"/>
    </source>
</evidence>
<reference evidence="5" key="2">
    <citation type="submission" date="2021-01" db="EMBL/GenBank/DDBJ databases">
        <authorList>
            <person name="Hahn C.R."/>
            <person name="Youssef N.H."/>
            <person name="Elshahed M."/>
        </authorList>
    </citation>
    <scope>NUCLEOTIDE SEQUENCE</scope>
    <source>
        <strain evidence="5">Zod_Metabat.24</strain>
    </source>
</reference>
<dbReference type="Proteomes" id="UP000809273">
    <property type="component" value="Unassembled WGS sequence"/>
</dbReference>
<keyword evidence="3 4" id="KW-0406">Ion transport</keyword>
<dbReference type="GO" id="GO:0046933">
    <property type="term" value="F:proton-transporting ATP synthase activity, rotational mechanism"/>
    <property type="evidence" value="ECO:0007669"/>
    <property type="project" value="UniProtKB-UniRule"/>
</dbReference>
<dbReference type="GO" id="GO:0005524">
    <property type="term" value="F:ATP binding"/>
    <property type="evidence" value="ECO:0007669"/>
    <property type="project" value="UniProtKB-UniRule"/>
</dbReference>